<evidence type="ECO:0000256" key="8">
    <source>
        <dbReference type="ARBA" id="ARBA00023295"/>
    </source>
</evidence>
<evidence type="ECO:0000256" key="3">
    <source>
        <dbReference type="ARBA" id="ARBA00007799"/>
    </source>
</evidence>
<dbReference type="PANTHER" id="PTHR42061">
    <property type="entry name" value="ENDO-CHITOSANASE"/>
    <property type="match status" value="1"/>
</dbReference>
<evidence type="ECO:0000256" key="10">
    <source>
        <dbReference type="RuleBase" id="RU361208"/>
    </source>
</evidence>
<dbReference type="OrthoDB" id="4756206at2759"/>
<comment type="catalytic activity">
    <reaction evidence="1 10">
        <text>Endohydrolysis of beta-(1-&gt;4)-linkages between D-glucosamine residues in a partly acetylated chitosan.</text>
        <dbReference type="EC" id="3.2.1.132"/>
    </reaction>
</comment>
<reference evidence="11" key="2">
    <citation type="submission" date="2012-09" db="EMBL/GenBank/DDBJ databases">
        <title>The Genomes of the Fungal Plant Pathogens Cladosporium fulvum and Dothistroma septosporum Reveal Adaptation to Different Hosts and Lifestyles but also Signatures of Common Ancestry.</title>
        <authorList>
            <consortium name="DOE Joint Genome Institute"/>
            <person name="de Wit P.J.G.M."/>
            <person name="van der Burgt A."/>
            <person name="Okmen B."/>
            <person name="Stergiopoulos I."/>
            <person name="Abd-Elsalam K."/>
            <person name="Aerts A.L."/>
            <person name="Bahkali A.H.A."/>
            <person name="Beenen H.G."/>
            <person name="Chettri P."/>
            <person name="Cox M.P."/>
            <person name="Datema E."/>
            <person name="de Vries R.P."/>
            <person name="Dhillon B."/>
            <person name="Ganley A.R."/>
            <person name="Griffiths S."/>
            <person name="Guo Y."/>
            <person name="Hamelin R.C."/>
            <person name="Henrissat B."/>
            <person name="Kabir M.S."/>
            <person name="Jashni M.K."/>
            <person name="Kema G."/>
            <person name="Klaubauf S."/>
            <person name="Lapidus A."/>
            <person name="Levasseur A."/>
            <person name="Lindquist E."/>
            <person name="Mehrabi R."/>
            <person name="Ohm R.A."/>
            <person name="Owen T.J."/>
            <person name="Salamov A."/>
            <person name="Schwelm A."/>
            <person name="Schijlen E."/>
            <person name="Sun H."/>
            <person name="den Burg H.A."/>
            <person name="van Ham R.C.H.J."/>
            <person name="Zhang S."/>
            <person name="Goodwin S.B."/>
            <person name="Grigoriev I.V."/>
            <person name="Collemare J."/>
            <person name="Bradshaw R.E."/>
        </authorList>
    </citation>
    <scope>NUCLEOTIDE SEQUENCE</scope>
    <source>
        <strain evidence="11">NZE10</strain>
    </source>
</reference>
<name>M2WLD5_DOTSN</name>
<keyword evidence="5 10" id="KW-0732">Signal</keyword>
<evidence type="ECO:0000256" key="7">
    <source>
        <dbReference type="ARBA" id="ARBA00023277"/>
    </source>
</evidence>
<comment type="similarity">
    <text evidence="3 10">Belongs to the glycosyl hydrolase 75 family.</text>
</comment>
<evidence type="ECO:0000256" key="2">
    <source>
        <dbReference type="ARBA" id="ARBA00004613"/>
    </source>
</evidence>
<dbReference type="EMBL" id="KB446540">
    <property type="protein sequence ID" value="EME42833.1"/>
    <property type="molecule type" value="Genomic_DNA"/>
</dbReference>
<evidence type="ECO:0000313" key="11">
    <source>
        <dbReference type="EMBL" id="EME42833.1"/>
    </source>
</evidence>
<feature type="chain" id="PRO_5005140238" description="Endo-chitosanase" evidence="10">
    <location>
        <begin position="19"/>
        <end position="258"/>
    </location>
</feature>
<dbReference type="AlphaFoldDB" id="M2WLD5"/>
<dbReference type="GO" id="GO:0005576">
    <property type="term" value="C:extracellular region"/>
    <property type="evidence" value="ECO:0007669"/>
    <property type="project" value="UniProtKB-SubCell"/>
</dbReference>
<dbReference type="EC" id="3.2.1.132" evidence="10"/>
<dbReference type="PANTHER" id="PTHR42061:SF6">
    <property type="entry name" value="ENDO-CHITOSANASE"/>
    <property type="match status" value="1"/>
</dbReference>
<dbReference type="GO" id="GO:0000272">
    <property type="term" value="P:polysaccharide catabolic process"/>
    <property type="evidence" value="ECO:0007669"/>
    <property type="project" value="UniProtKB-KW"/>
</dbReference>
<comment type="function">
    <text evidence="10">Chitosanase catalyzing the endo-type cleavage of chitosan, the deacylated form of chitin. Chitosanase may be crucial in the degradation of the deacetylated portion of chitin in the fungal cell wall.</text>
</comment>
<accession>M2WLD5</accession>
<keyword evidence="12" id="KW-1185">Reference proteome</keyword>
<dbReference type="InterPro" id="IPR009939">
    <property type="entry name" value="Chitosanase_fungal"/>
</dbReference>
<evidence type="ECO:0000313" key="12">
    <source>
        <dbReference type="Proteomes" id="UP000016933"/>
    </source>
</evidence>
<evidence type="ECO:0000256" key="5">
    <source>
        <dbReference type="ARBA" id="ARBA00022729"/>
    </source>
</evidence>
<sequence length="258" mass="27718">MLLSMLVNLLGIACSANAYSLSSYPKLKAVYDKFNKAGSTCTNVLRDGFYDDDQTKDRHHYRYCGDLGGGCKAIFLHRNGGGLDDMDIDCDGAQSCADDPTFQGETAFKTAYDGYQGVQELSRAAGAYVPDFNASVHPYVVFGNEGSSPSFNPKAYGMVPLSVMVVVCNGHVHYGVWGDTNGGTSTGEASLAMGNLCFPNEGLGGDNGHDPYDVLYIGFRNDTAYPGYGGKNHANWKGTTREFEDSIKRLGDSLVKGL</sequence>
<gene>
    <name evidence="11" type="ORF">DOTSEDRAFT_152955</name>
</gene>
<dbReference type="Pfam" id="PF07335">
    <property type="entry name" value="Glyco_hydro_75"/>
    <property type="match status" value="1"/>
</dbReference>
<keyword evidence="8 10" id="KW-0326">Glycosidase</keyword>
<feature type="non-terminal residue" evidence="11">
    <location>
        <position position="1"/>
    </location>
</feature>
<evidence type="ECO:0000256" key="4">
    <source>
        <dbReference type="ARBA" id="ARBA00022525"/>
    </source>
</evidence>
<keyword evidence="4" id="KW-0964">Secreted</keyword>
<comment type="subcellular location">
    <subcellularLocation>
        <location evidence="2 10">Secreted</location>
    </subcellularLocation>
</comment>
<dbReference type="HOGENOM" id="CLU_046555_0_0_1"/>
<dbReference type="eggNOG" id="ENOG502S39Y">
    <property type="taxonomic scope" value="Eukaryota"/>
</dbReference>
<reference evidence="11" key="1">
    <citation type="journal article" date="2012" name="PLoS Pathog.">
        <title>Diverse lifestyles and strategies of plant pathogenesis encoded in the genomes of eighteen Dothideomycetes fungi.</title>
        <authorList>
            <person name="Ohm R.A."/>
            <person name="Feau N."/>
            <person name="Henrissat B."/>
            <person name="Schoch C.L."/>
            <person name="Horwitz B.A."/>
            <person name="Barry K.W."/>
            <person name="Condon B.J."/>
            <person name="Copeland A.C."/>
            <person name="Dhillon B."/>
            <person name="Glaser F."/>
            <person name="Hesse C.N."/>
            <person name="Kosti I."/>
            <person name="LaButti K."/>
            <person name="Lindquist E.A."/>
            <person name="Lucas S."/>
            <person name="Salamov A.A."/>
            <person name="Bradshaw R.E."/>
            <person name="Ciuffetti L."/>
            <person name="Hamelin R.C."/>
            <person name="Kema G.H.J."/>
            <person name="Lawrence C."/>
            <person name="Scott J.A."/>
            <person name="Spatafora J.W."/>
            <person name="Turgeon B.G."/>
            <person name="de Wit P.J.G.M."/>
            <person name="Zhong S."/>
            <person name="Goodwin S.B."/>
            <person name="Grigoriev I.V."/>
        </authorList>
    </citation>
    <scope>NUCLEOTIDE SEQUENCE [LARGE SCALE GENOMIC DNA]</scope>
    <source>
        <strain evidence="11">NZE10</strain>
    </source>
</reference>
<keyword evidence="6 10" id="KW-0378">Hydrolase</keyword>
<dbReference type="GO" id="GO:0016977">
    <property type="term" value="F:chitosanase activity"/>
    <property type="evidence" value="ECO:0007669"/>
    <property type="project" value="UniProtKB-EC"/>
</dbReference>
<keyword evidence="9 10" id="KW-0624">Polysaccharide degradation</keyword>
<evidence type="ECO:0000256" key="6">
    <source>
        <dbReference type="ARBA" id="ARBA00022801"/>
    </source>
</evidence>
<evidence type="ECO:0000256" key="9">
    <source>
        <dbReference type="ARBA" id="ARBA00023326"/>
    </source>
</evidence>
<feature type="signal peptide" evidence="10">
    <location>
        <begin position="1"/>
        <end position="18"/>
    </location>
</feature>
<keyword evidence="7" id="KW-0119">Carbohydrate metabolism</keyword>
<organism evidence="11 12">
    <name type="scientific">Dothistroma septosporum (strain NZE10 / CBS 128990)</name>
    <name type="common">Red band needle blight fungus</name>
    <name type="synonym">Mycosphaerella pini</name>
    <dbReference type="NCBI Taxonomy" id="675120"/>
    <lineage>
        <taxon>Eukaryota</taxon>
        <taxon>Fungi</taxon>
        <taxon>Dikarya</taxon>
        <taxon>Ascomycota</taxon>
        <taxon>Pezizomycotina</taxon>
        <taxon>Dothideomycetes</taxon>
        <taxon>Dothideomycetidae</taxon>
        <taxon>Mycosphaerellales</taxon>
        <taxon>Mycosphaerellaceae</taxon>
        <taxon>Dothistroma</taxon>
    </lineage>
</organism>
<dbReference type="Proteomes" id="UP000016933">
    <property type="component" value="Unassembled WGS sequence"/>
</dbReference>
<evidence type="ECO:0000256" key="1">
    <source>
        <dbReference type="ARBA" id="ARBA00000405"/>
    </source>
</evidence>
<proteinExistence type="inferred from homology"/>
<protein>
    <recommendedName>
        <fullName evidence="10">Endo-chitosanase</fullName>
        <ecNumber evidence="10">3.2.1.132</ecNumber>
    </recommendedName>
</protein>
<dbReference type="OMA" id="KLCFPNE"/>